<keyword evidence="3" id="KW-1003">Cell membrane</keyword>
<feature type="transmembrane region" description="Helical" evidence="7">
    <location>
        <begin position="168"/>
        <end position="189"/>
    </location>
</feature>
<feature type="transmembrane region" description="Helical" evidence="7">
    <location>
        <begin position="275"/>
        <end position="296"/>
    </location>
</feature>
<evidence type="ECO:0000313" key="10">
    <source>
        <dbReference type="Proteomes" id="UP000184035"/>
    </source>
</evidence>
<evidence type="ECO:0000256" key="3">
    <source>
        <dbReference type="ARBA" id="ARBA00022475"/>
    </source>
</evidence>
<dbReference type="STRING" id="1533.SAMN05443638_11040"/>
<feature type="transmembrane region" description="Helical" evidence="7">
    <location>
        <begin position="237"/>
        <end position="254"/>
    </location>
</feature>
<feature type="domain" description="Major facilitator superfamily (MFS) profile" evidence="8">
    <location>
        <begin position="10"/>
        <end position="570"/>
    </location>
</feature>
<dbReference type="CDD" id="cd17321">
    <property type="entry name" value="MFS_MMR_MDR_like"/>
    <property type="match status" value="1"/>
</dbReference>
<dbReference type="PANTHER" id="PTHR42718:SF46">
    <property type="entry name" value="BLR6921 PROTEIN"/>
    <property type="match status" value="1"/>
</dbReference>
<evidence type="ECO:0000256" key="7">
    <source>
        <dbReference type="SAM" id="Phobius"/>
    </source>
</evidence>
<dbReference type="Gene3D" id="1.20.1250.20">
    <property type="entry name" value="MFS general substrate transporter like domains"/>
    <property type="match status" value="1"/>
</dbReference>
<dbReference type="Pfam" id="PF07690">
    <property type="entry name" value="MFS_1"/>
    <property type="match status" value="1"/>
</dbReference>
<dbReference type="OrthoDB" id="102502at2"/>
<dbReference type="AlphaFoldDB" id="A0A1M4W3M7"/>
<keyword evidence="4 7" id="KW-0812">Transmembrane</keyword>
<feature type="transmembrane region" description="Helical" evidence="7">
    <location>
        <begin position="137"/>
        <end position="156"/>
    </location>
</feature>
<dbReference type="InterPro" id="IPR036259">
    <property type="entry name" value="MFS_trans_sf"/>
</dbReference>
<proteinExistence type="predicted"/>
<feature type="transmembrane region" description="Helical" evidence="7">
    <location>
        <begin position="547"/>
        <end position="565"/>
    </location>
</feature>
<evidence type="ECO:0000256" key="1">
    <source>
        <dbReference type="ARBA" id="ARBA00004651"/>
    </source>
</evidence>
<dbReference type="InterPro" id="IPR020846">
    <property type="entry name" value="MFS_dom"/>
</dbReference>
<dbReference type="PROSITE" id="PS50850">
    <property type="entry name" value="MFS"/>
    <property type="match status" value="1"/>
</dbReference>
<dbReference type="SUPFAM" id="SSF103473">
    <property type="entry name" value="MFS general substrate transporter"/>
    <property type="match status" value="1"/>
</dbReference>
<keyword evidence="2" id="KW-0813">Transport</keyword>
<keyword evidence="6 7" id="KW-0472">Membrane</keyword>
<dbReference type="GO" id="GO:0022857">
    <property type="term" value="F:transmembrane transporter activity"/>
    <property type="evidence" value="ECO:0007669"/>
    <property type="project" value="InterPro"/>
</dbReference>
<protein>
    <submittedName>
        <fullName evidence="9">Drug resistance transporter, EmrB/QacA subfamily</fullName>
    </submittedName>
</protein>
<feature type="transmembrane region" description="Helical" evidence="7">
    <location>
        <begin position="102"/>
        <end position="125"/>
    </location>
</feature>
<feature type="transmembrane region" description="Helical" evidence="7">
    <location>
        <begin position="76"/>
        <end position="96"/>
    </location>
</feature>
<dbReference type="Proteomes" id="UP000184035">
    <property type="component" value="Unassembled WGS sequence"/>
</dbReference>
<dbReference type="EMBL" id="FQVM01000010">
    <property type="protein sequence ID" value="SHE75765.1"/>
    <property type="molecule type" value="Genomic_DNA"/>
</dbReference>
<accession>A0A1M4W3M7</accession>
<organism evidence="9 10">
    <name type="scientific">Clostridium fallax</name>
    <dbReference type="NCBI Taxonomy" id="1533"/>
    <lineage>
        <taxon>Bacteria</taxon>
        <taxon>Bacillati</taxon>
        <taxon>Bacillota</taxon>
        <taxon>Clostridia</taxon>
        <taxon>Eubacteriales</taxon>
        <taxon>Clostridiaceae</taxon>
        <taxon>Clostridium</taxon>
    </lineage>
</organism>
<feature type="transmembrane region" description="Helical" evidence="7">
    <location>
        <begin position="201"/>
        <end position="221"/>
    </location>
</feature>
<name>A0A1M4W3M7_9CLOT</name>
<reference evidence="9 10" key="1">
    <citation type="submission" date="2016-11" db="EMBL/GenBank/DDBJ databases">
        <authorList>
            <person name="Jaros S."/>
            <person name="Januszkiewicz K."/>
            <person name="Wedrychowicz H."/>
        </authorList>
    </citation>
    <scope>NUCLEOTIDE SEQUENCE [LARGE SCALE GENOMIC DNA]</scope>
    <source>
        <strain evidence="9 10">DSM 2631</strain>
    </source>
</reference>
<keyword evidence="10" id="KW-1185">Reference proteome</keyword>
<dbReference type="Gene3D" id="1.20.1720.10">
    <property type="entry name" value="Multidrug resistance protein D"/>
    <property type="match status" value="1"/>
</dbReference>
<dbReference type="PANTHER" id="PTHR42718">
    <property type="entry name" value="MAJOR FACILITATOR SUPERFAMILY MULTIDRUG TRANSPORTER MFSC"/>
    <property type="match status" value="1"/>
</dbReference>
<feature type="transmembrane region" description="Helical" evidence="7">
    <location>
        <begin position="308"/>
        <end position="325"/>
    </location>
</feature>
<keyword evidence="5 7" id="KW-1133">Transmembrane helix</keyword>
<evidence type="ECO:0000256" key="4">
    <source>
        <dbReference type="ARBA" id="ARBA00022692"/>
    </source>
</evidence>
<gene>
    <name evidence="9" type="ORF">SAMN05443638_11040</name>
</gene>
<evidence type="ECO:0000313" key="9">
    <source>
        <dbReference type="EMBL" id="SHE75765.1"/>
    </source>
</evidence>
<evidence type="ECO:0000259" key="8">
    <source>
        <dbReference type="PROSITE" id="PS50850"/>
    </source>
</evidence>
<dbReference type="GO" id="GO:0005886">
    <property type="term" value="C:plasma membrane"/>
    <property type="evidence" value="ECO:0007669"/>
    <property type="project" value="UniProtKB-SubCell"/>
</dbReference>
<evidence type="ECO:0000256" key="2">
    <source>
        <dbReference type="ARBA" id="ARBA00022448"/>
    </source>
</evidence>
<dbReference type="RefSeq" id="WP_072895268.1">
    <property type="nucleotide sequence ID" value="NZ_FQVM01000010.1"/>
</dbReference>
<feature type="transmembrane region" description="Helical" evidence="7">
    <location>
        <begin position="46"/>
        <end position="64"/>
    </location>
</feature>
<evidence type="ECO:0000256" key="5">
    <source>
        <dbReference type="ARBA" id="ARBA00022989"/>
    </source>
</evidence>
<evidence type="ECO:0000256" key="6">
    <source>
        <dbReference type="ARBA" id="ARBA00023136"/>
    </source>
</evidence>
<comment type="subcellular location">
    <subcellularLocation>
        <location evidence="1">Cell membrane</location>
        <topology evidence="1">Multi-pass membrane protein</topology>
    </subcellularLocation>
</comment>
<sequence>MEKNKSRNLLLVIFLLGIFIGALDTGIVSPARTVIADGFKISDTASIWIVTIYTLTYAVSMPIAGKISDRLGKKKIFTISILIFGIGSLLCGLSSFTDNYGLFLGARVIQAIGGGGIMPIATAYIGESFPIEKRGSALGLVGAMYGIATTLGPTVGSFILDTFGDKDWGFLFFINIPICIFVIIVSLIVKDEGILHPSKKMDILGSVLASLTILSLMYGITNLKFHDFFNSLKSVDVYPYLIAFIIILPLFIMVEKKAEDPIINLKYFTDRQIAITLLLSFLVGCGMMGTVFVPQFGENVLRLKVGSGGYLVTLMAIFSGIAAPIGGKFIDKFSAKALLLLGFSSTILGSLILALYTTSHPGMASLIIGLLFCGLGMGFTMGTPLNYLMQSYVDPSEAGSAQSTLSLIRSVGVAVSPNILVNFISDAAQKMPSKIQAVMPKLDIPGMAQNSANSMFSGSSGAEMAKAFQNADVNTIFDVIKNFSHSMMDKMTPILKQNFSNSQLPPGTTPDMMVNKIQSNYFNSLDGAKAAIENTFQHVLNMGFRNLFLCAAIIALIALIFTLFLSNKTKKIIK</sequence>
<feature type="transmembrane region" description="Helical" evidence="7">
    <location>
        <begin position="337"/>
        <end position="356"/>
    </location>
</feature>
<dbReference type="InterPro" id="IPR011701">
    <property type="entry name" value="MFS"/>
</dbReference>
<feature type="transmembrane region" description="Helical" evidence="7">
    <location>
        <begin position="362"/>
        <end position="382"/>
    </location>
</feature>